<dbReference type="InterPro" id="IPR050951">
    <property type="entry name" value="Retrovirus_Pol_polyprotein"/>
</dbReference>
<evidence type="ECO:0000256" key="5">
    <source>
        <dbReference type="ARBA" id="ARBA00022801"/>
    </source>
</evidence>
<keyword evidence="1" id="KW-0808">Transferase</keyword>
<dbReference type="PANTHER" id="PTHR37984">
    <property type="entry name" value="PROTEIN CBG26694"/>
    <property type="match status" value="1"/>
</dbReference>
<dbReference type="Proteomes" id="UP000740883">
    <property type="component" value="Unassembled WGS sequence"/>
</dbReference>
<evidence type="ECO:0000259" key="7">
    <source>
        <dbReference type="Pfam" id="PF17917"/>
    </source>
</evidence>
<dbReference type="GO" id="GO:0016787">
    <property type="term" value="F:hydrolase activity"/>
    <property type="evidence" value="ECO:0007669"/>
    <property type="project" value="UniProtKB-KW"/>
</dbReference>
<feature type="non-terminal residue" evidence="8">
    <location>
        <position position="1"/>
    </location>
</feature>
<evidence type="ECO:0000256" key="2">
    <source>
        <dbReference type="ARBA" id="ARBA00022695"/>
    </source>
</evidence>
<reference evidence="8 9" key="1">
    <citation type="journal article" date="2020" name="Genome Biol. Evol.">
        <title>Comparative genomics of strictly vertically transmitted, feminizing microsporidia endosymbionts of amphipod crustaceans.</title>
        <authorList>
            <person name="Cormier A."/>
            <person name="Chebbi M.A."/>
            <person name="Giraud I."/>
            <person name="Wattier R."/>
            <person name="Teixeira M."/>
            <person name="Gilbert C."/>
            <person name="Rigaud T."/>
            <person name="Cordaux R."/>
        </authorList>
    </citation>
    <scope>NUCLEOTIDE SEQUENCE [LARGE SCALE GENOMIC DNA]</scope>
    <source>
        <strain evidence="8 9">Ou3-Ou53</strain>
    </source>
</reference>
<dbReference type="AlphaFoldDB" id="A0A9P6GUZ5"/>
<name>A0A9P6GUZ5_9MICR</name>
<dbReference type="OrthoDB" id="3863715at2759"/>
<dbReference type="CDD" id="cd09274">
    <property type="entry name" value="RNase_HI_RT_Ty3"/>
    <property type="match status" value="1"/>
</dbReference>
<dbReference type="InterPro" id="IPR043502">
    <property type="entry name" value="DNA/RNA_pol_sf"/>
</dbReference>
<keyword evidence="9" id="KW-1185">Reference proteome</keyword>
<comment type="caution">
    <text evidence="8">The sequence shown here is derived from an EMBL/GenBank/DDBJ whole genome shotgun (WGS) entry which is preliminary data.</text>
</comment>
<sequence length="198" mass="22827">EFVWGEEQEEAFIRLKSELLSEKILFQPDYSKHFYLETDASNVGLGAILSQLNGSEKMPIMYASRTLGETEKNYSISEKEMLAAIWGIEKFEYFLKGREFTLVTDHIALKAINEKGELKSARISRWIERIQQFNFKVEYKPGESIPHVDGLSRLAKDVTCNKIDTSISTEILNDVMKVHEQLVHRGAKSTCQEYNRLN</sequence>
<evidence type="ECO:0000256" key="1">
    <source>
        <dbReference type="ARBA" id="ARBA00022679"/>
    </source>
</evidence>
<keyword evidence="3" id="KW-0540">Nuclease</keyword>
<dbReference type="FunFam" id="3.10.20.370:FF:000001">
    <property type="entry name" value="Retrovirus-related Pol polyprotein from transposon 17.6-like protein"/>
    <property type="match status" value="1"/>
</dbReference>
<evidence type="ECO:0000256" key="6">
    <source>
        <dbReference type="ARBA" id="ARBA00022918"/>
    </source>
</evidence>
<evidence type="ECO:0000256" key="4">
    <source>
        <dbReference type="ARBA" id="ARBA00022759"/>
    </source>
</evidence>
<dbReference type="InterPro" id="IPR041373">
    <property type="entry name" value="RT_RNaseH"/>
</dbReference>
<feature type="domain" description="Reverse transcriptase RNase H-like" evidence="7">
    <location>
        <begin position="29"/>
        <end position="133"/>
    </location>
</feature>
<dbReference type="Gene3D" id="3.10.20.370">
    <property type="match status" value="1"/>
</dbReference>
<feature type="non-terminal residue" evidence="8">
    <location>
        <position position="198"/>
    </location>
</feature>
<dbReference type="Pfam" id="PF17917">
    <property type="entry name" value="RT_RNaseH"/>
    <property type="match status" value="1"/>
</dbReference>
<organism evidence="8 9">
    <name type="scientific">Nosema granulosis</name>
    <dbReference type="NCBI Taxonomy" id="83296"/>
    <lineage>
        <taxon>Eukaryota</taxon>
        <taxon>Fungi</taxon>
        <taxon>Fungi incertae sedis</taxon>
        <taxon>Microsporidia</taxon>
        <taxon>Nosematidae</taxon>
        <taxon>Nosema</taxon>
    </lineage>
</organism>
<dbReference type="PANTHER" id="PTHR37984:SF5">
    <property type="entry name" value="PROTEIN NYNRIN-LIKE"/>
    <property type="match status" value="1"/>
</dbReference>
<protein>
    <submittedName>
        <fullName evidence="8">Retrovirus-related Pol polyprotein from transposon</fullName>
    </submittedName>
</protein>
<evidence type="ECO:0000256" key="3">
    <source>
        <dbReference type="ARBA" id="ARBA00022722"/>
    </source>
</evidence>
<evidence type="ECO:0000313" key="8">
    <source>
        <dbReference type="EMBL" id="KAF9743553.1"/>
    </source>
</evidence>
<proteinExistence type="predicted"/>
<evidence type="ECO:0000313" key="9">
    <source>
        <dbReference type="Proteomes" id="UP000740883"/>
    </source>
</evidence>
<dbReference type="GO" id="GO:0003964">
    <property type="term" value="F:RNA-directed DNA polymerase activity"/>
    <property type="evidence" value="ECO:0007669"/>
    <property type="project" value="UniProtKB-KW"/>
</dbReference>
<keyword evidence="4" id="KW-0255">Endonuclease</keyword>
<keyword evidence="5" id="KW-0378">Hydrolase</keyword>
<gene>
    <name evidence="8" type="primary">pol_229</name>
    <name evidence="8" type="ORF">NGRA_3587</name>
</gene>
<accession>A0A9P6GUZ5</accession>
<keyword evidence="2" id="KW-0548">Nucleotidyltransferase</keyword>
<dbReference type="SUPFAM" id="SSF56672">
    <property type="entry name" value="DNA/RNA polymerases"/>
    <property type="match status" value="1"/>
</dbReference>
<dbReference type="EMBL" id="SBJO01001577">
    <property type="protein sequence ID" value="KAF9743553.1"/>
    <property type="molecule type" value="Genomic_DNA"/>
</dbReference>
<keyword evidence="6" id="KW-0695">RNA-directed DNA polymerase</keyword>
<dbReference type="GO" id="GO:0004519">
    <property type="term" value="F:endonuclease activity"/>
    <property type="evidence" value="ECO:0007669"/>
    <property type="project" value="UniProtKB-KW"/>
</dbReference>